<dbReference type="InterPro" id="IPR003660">
    <property type="entry name" value="HAMP_dom"/>
</dbReference>
<protein>
    <recommendedName>
        <fullName evidence="3">histidine kinase</fullName>
        <ecNumber evidence="3">2.7.13.3</ecNumber>
    </recommendedName>
</protein>
<evidence type="ECO:0000256" key="3">
    <source>
        <dbReference type="ARBA" id="ARBA00012438"/>
    </source>
</evidence>
<dbReference type="InterPro" id="IPR003594">
    <property type="entry name" value="HATPase_dom"/>
</dbReference>
<dbReference type="SMART" id="SM00304">
    <property type="entry name" value="HAMP"/>
    <property type="match status" value="1"/>
</dbReference>
<dbReference type="InterPro" id="IPR005467">
    <property type="entry name" value="His_kinase_dom"/>
</dbReference>
<evidence type="ECO:0000256" key="12">
    <source>
        <dbReference type="ARBA" id="ARBA00023012"/>
    </source>
</evidence>
<evidence type="ECO:0000256" key="14">
    <source>
        <dbReference type="SAM" id="Phobius"/>
    </source>
</evidence>
<keyword evidence="14" id="KW-0472">Membrane</keyword>
<comment type="subcellular location">
    <subcellularLocation>
        <location evidence="2">Cell membrane</location>
        <topology evidence="2">Multi-pass membrane protein</topology>
    </subcellularLocation>
</comment>
<keyword evidence="8" id="KW-0547">Nucleotide-binding</keyword>
<name>A0A5B9MFJ7_9BACT</name>
<dbReference type="PANTHER" id="PTHR42878">
    <property type="entry name" value="TWO-COMPONENT HISTIDINE KINASE"/>
    <property type="match status" value="1"/>
</dbReference>
<evidence type="ECO:0000256" key="2">
    <source>
        <dbReference type="ARBA" id="ARBA00004651"/>
    </source>
</evidence>
<dbReference type="SUPFAM" id="SSF47384">
    <property type="entry name" value="Homodimeric domain of signal transducing histidine kinase"/>
    <property type="match status" value="1"/>
</dbReference>
<keyword evidence="18" id="KW-1185">Reference proteome</keyword>
<feature type="domain" description="HAMP" evidence="16">
    <location>
        <begin position="340"/>
        <end position="392"/>
    </location>
</feature>
<evidence type="ECO:0000259" key="16">
    <source>
        <dbReference type="PROSITE" id="PS50885"/>
    </source>
</evidence>
<evidence type="ECO:0000256" key="5">
    <source>
        <dbReference type="ARBA" id="ARBA00022553"/>
    </source>
</evidence>
<dbReference type="KEGG" id="smam:Mal15_23970"/>
<feature type="coiled-coil region" evidence="13">
    <location>
        <begin position="43"/>
        <end position="70"/>
    </location>
</feature>
<dbReference type="PROSITE" id="PS50109">
    <property type="entry name" value="HIS_KIN"/>
    <property type="match status" value="1"/>
</dbReference>
<dbReference type="PRINTS" id="PR00344">
    <property type="entry name" value="BCTRLSENSOR"/>
</dbReference>
<organism evidence="17 18">
    <name type="scientific">Stieleria maiorica</name>
    <dbReference type="NCBI Taxonomy" id="2795974"/>
    <lineage>
        <taxon>Bacteria</taxon>
        <taxon>Pseudomonadati</taxon>
        <taxon>Planctomycetota</taxon>
        <taxon>Planctomycetia</taxon>
        <taxon>Pirellulales</taxon>
        <taxon>Pirellulaceae</taxon>
        <taxon>Stieleria</taxon>
    </lineage>
</organism>
<evidence type="ECO:0000313" key="17">
    <source>
        <dbReference type="EMBL" id="QEF98345.1"/>
    </source>
</evidence>
<evidence type="ECO:0000313" key="18">
    <source>
        <dbReference type="Proteomes" id="UP000321353"/>
    </source>
</evidence>
<dbReference type="GO" id="GO:0000155">
    <property type="term" value="F:phosphorelay sensor kinase activity"/>
    <property type="evidence" value="ECO:0007669"/>
    <property type="project" value="InterPro"/>
</dbReference>
<comment type="catalytic activity">
    <reaction evidence="1">
        <text>ATP + protein L-histidine = ADP + protein N-phospho-L-histidine.</text>
        <dbReference type="EC" id="2.7.13.3"/>
    </reaction>
</comment>
<keyword evidence="13" id="KW-0175">Coiled coil</keyword>
<dbReference type="GO" id="GO:0007234">
    <property type="term" value="P:osmosensory signaling via phosphorelay pathway"/>
    <property type="evidence" value="ECO:0007669"/>
    <property type="project" value="TreeGrafter"/>
</dbReference>
<evidence type="ECO:0000256" key="7">
    <source>
        <dbReference type="ARBA" id="ARBA00022692"/>
    </source>
</evidence>
<dbReference type="Gene3D" id="1.10.287.130">
    <property type="match status" value="1"/>
</dbReference>
<keyword evidence="7 14" id="KW-0812">Transmembrane</keyword>
<dbReference type="RefSeq" id="WP_147867883.1">
    <property type="nucleotide sequence ID" value="NZ_CP036264.1"/>
</dbReference>
<keyword evidence="6 17" id="KW-0808">Transferase</keyword>
<dbReference type="InterPro" id="IPR029151">
    <property type="entry name" value="Sensor-like_sf"/>
</dbReference>
<dbReference type="Pfam" id="PF21623">
    <property type="entry name" value="HK_sensor_dom_bact"/>
    <property type="match status" value="1"/>
</dbReference>
<dbReference type="Proteomes" id="UP000321353">
    <property type="component" value="Chromosome"/>
</dbReference>
<dbReference type="GO" id="GO:0005524">
    <property type="term" value="F:ATP binding"/>
    <property type="evidence" value="ECO:0007669"/>
    <property type="project" value="UniProtKB-KW"/>
</dbReference>
<dbReference type="GO" id="GO:0030295">
    <property type="term" value="F:protein kinase activator activity"/>
    <property type="evidence" value="ECO:0007669"/>
    <property type="project" value="TreeGrafter"/>
</dbReference>
<keyword evidence="12" id="KW-0902">Two-component regulatory system</keyword>
<dbReference type="PANTHER" id="PTHR42878:SF7">
    <property type="entry name" value="SENSOR HISTIDINE KINASE GLRK"/>
    <property type="match status" value="1"/>
</dbReference>
<evidence type="ECO:0000256" key="11">
    <source>
        <dbReference type="ARBA" id="ARBA00022989"/>
    </source>
</evidence>
<evidence type="ECO:0000256" key="4">
    <source>
        <dbReference type="ARBA" id="ARBA00022475"/>
    </source>
</evidence>
<sequence length="631" mass="71096">MRIAIQLRWLSVTLILVTAALIGSTVYIGYVQIAQMQQFDSLRQILVSDIRSLEQEVDNIKHNVRLVSQLPIVRTVALAERESDTDDFKFAKTELQRVFTEIASSKPFYSQVRLIRLDEDGREMVRVEQSNGQTTVVPDDRLQPKAGRDYFIASKQLQNHEVYVSKINLNRENGQIQVPFQPTVRFVAGVYDDHGQQSGIIVLNIRFDMLFRPLLKPDSENFQYIATNQEGYYLYHNDPERTFGFELPHGRTLDADHPPLAEFLSGPLSSSMREVADGKRQIVFGTSDMFSSRSQDVIGIGVIATNVNLHESQNDIVRWAVGVTLALIVLAMFTGYLASSVLTRPLYAITQAANRIREGGSVVELPKDRTDEIGVLATAFEEMAVTIKNKESKLVRANRRLKITNSDLEHFAHLAAHDLREPARMQSNLMGLIAHHLKEIDDEELRFLISNASRCSDQMLAMVQDFRMLTQVSEERIERQPLDFDRIINPVLQEFETSIRARQVVLEKDVHPGDLLGYESYLELLYRNLVSNALAHADGNGFTLHFTANHSGETWVLGVKNSGSSIPQNQLKEVFKMYRTTGGSAHSGTGVGLSLCKRIVDKHSGVIYAESGEDFTHIKFTLSDTNGTEIT</sequence>
<keyword evidence="10" id="KW-0067">ATP-binding</keyword>
<dbReference type="PROSITE" id="PS50885">
    <property type="entry name" value="HAMP"/>
    <property type="match status" value="1"/>
</dbReference>
<reference evidence="17 18" key="1">
    <citation type="submission" date="2019-02" db="EMBL/GenBank/DDBJ databases">
        <title>Planctomycetal bacteria perform biofilm scaping via a novel small molecule.</title>
        <authorList>
            <person name="Jeske O."/>
            <person name="Boedeker C."/>
            <person name="Wiegand S."/>
            <person name="Breitling P."/>
            <person name="Kallscheuer N."/>
            <person name="Jogler M."/>
            <person name="Rohde M."/>
            <person name="Petersen J."/>
            <person name="Medema M.H."/>
            <person name="Surup F."/>
            <person name="Jogler C."/>
        </authorList>
    </citation>
    <scope>NUCLEOTIDE SEQUENCE [LARGE SCALE GENOMIC DNA]</scope>
    <source>
        <strain evidence="17 18">Mal15</strain>
    </source>
</reference>
<feature type="domain" description="Histidine kinase" evidence="15">
    <location>
        <begin position="414"/>
        <end position="626"/>
    </location>
</feature>
<dbReference type="Gene3D" id="3.30.450.20">
    <property type="entry name" value="PAS domain"/>
    <property type="match status" value="1"/>
</dbReference>
<dbReference type="InterPro" id="IPR048760">
    <property type="entry name" value="VP0354-like_sensor_dom"/>
</dbReference>
<dbReference type="Pfam" id="PF02518">
    <property type="entry name" value="HATPase_c"/>
    <property type="match status" value="1"/>
</dbReference>
<dbReference type="GO" id="GO:0000156">
    <property type="term" value="F:phosphorelay response regulator activity"/>
    <property type="evidence" value="ECO:0007669"/>
    <property type="project" value="TreeGrafter"/>
</dbReference>
<keyword evidence="9" id="KW-0418">Kinase</keyword>
<dbReference type="InterPro" id="IPR036890">
    <property type="entry name" value="HATPase_C_sf"/>
</dbReference>
<dbReference type="EC" id="2.7.13.3" evidence="3"/>
<dbReference type="Pfam" id="PF00672">
    <property type="entry name" value="HAMP"/>
    <property type="match status" value="1"/>
</dbReference>
<evidence type="ECO:0000256" key="9">
    <source>
        <dbReference type="ARBA" id="ARBA00022777"/>
    </source>
</evidence>
<dbReference type="SUPFAM" id="SSF55874">
    <property type="entry name" value="ATPase domain of HSP90 chaperone/DNA topoisomerase II/histidine kinase"/>
    <property type="match status" value="1"/>
</dbReference>
<dbReference type="SUPFAM" id="SSF158472">
    <property type="entry name" value="HAMP domain-like"/>
    <property type="match status" value="1"/>
</dbReference>
<evidence type="ECO:0000256" key="6">
    <source>
        <dbReference type="ARBA" id="ARBA00022679"/>
    </source>
</evidence>
<evidence type="ECO:0000256" key="10">
    <source>
        <dbReference type="ARBA" id="ARBA00022840"/>
    </source>
</evidence>
<gene>
    <name evidence="17" type="primary">cph1_5</name>
    <name evidence="17" type="ORF">Mal15_23970</name>
</gene>
<evidence type="ECO:0000256" key="13">
    <source>
        <dbReference type="SAM" id="Coils"/>
    </source>
</evidence>
<evidence type="ECO:0000259" key="15">
    <source>
        <dbReference type="PROSITE" id="PS50109"/>
    </source>
</evidence>
<dbReference type="AlphaFoldDB" id="A0A5B9MFJ7"/>
<keyword evidence="5" id="KW-0597">Phosphoprotein</keyword>
<proteinExistence type="predicted"/>
<evidence type="ECO:0000256" key="8">
    <source>
        <dbReference type="ARBA" id="ARBA00022741"/>
    </source>
</evidence>
<dbReference type="GO" id="GO:0005886">
    <property type="term" value="C:plasma membrane"/>
    <property type="evidence" value="ECO:0007669"/>
    <property type="project" value="UniProtKB-SubCell"/>
</dbReference>
<dbReference type="InterPro" id="IPR004358">
    <property type="entry name" value="Sig_transdc_His_kin-like_C"/>
</dbReference>
<dbReference type="SMART" id="SM00387">
    <property type="entry name" value="HATPase_c"/>
    <property type="match status" value="1"/>
</dbReference>
<accession>A0A5B9MFJ7</accession>
<evidence type="ECO:0000256" key="1">
    <source>
        <dbReference type="ARBA" id="ARBA00000085"/>
    </source>
</evidence>
<dbReference type="SUPFAM" id="SSF103190">
    <property type="entry name" value="Sensory domain-like"/>
    <property type="match status" value="2"/>
</dbReference>
<dbReference type="Gene3D" id="3.30.565.10">
    <property type="entry name" value="Histidine kinase-like ATPase, C-terminal domain"/>
    <property type="match status" value="1"/>
</dbReference>
<dbReference type="EMBL" id="CP036264">
    <property type="protein sequence ID" value="QEF98345.1"/>
    <property type="molecule type" value="Genomic_DNA"/>
</dbReference>
<keyword evidence="4" id="KW-1003">Cell membrane</keyword>
<dbReference type="Gene3D" id="6.10.340.10">
    <property type="match status" value="1"/>
</dbReference>
<dbReference type="CDD" id="cd06225">
    <property type="entry name" value="HAMP"/>
    <property type="match status" value="1"/>
</dbReference>
<feature type="transmembrane region" description="Helical" evidence="14">
    <location>
        <begin position="7"/>
        <end position="30"/>
    </location>
</feature>
<keyword evidence="11 14" id="KW-1133">Transmembrane helix</keyword>
<dbReference type="InterPro" id="IPR050351">
    <property type="entry name" value="BphY/WalK/GraS-like"/>
</dbReference>
<dbReference type="InterPro" id="IPR036097">
    <property type="entry name" value="HisK_dim/P_sf"/>
</dbReference>